<dbReference type="Proteomes" id="UP000014227">
    <property type="component" value="Chromosome I"/>
</dbReference>
<evidence type="ECO:0000256" key="1">
    <source>
        <dbReference type="ARBA" id="ARBA00023002"/>
    </source>
</evidence>
<reference evidence="5" key="1">
    <citation type="submission" date="2013-03" db="EMBL/GenBank/DDBJ databases">
        <title>Genome sequence of Chthonomonas calidirosea, the first sequenced genome from the Armatimonadetes phylum (formally candidate division OP10).</title>
        <authorList>
            <person name="Lee K.C.Y."/>
            <person name="Morgan X.C."/>
            <person name="Dunfield P.F."/>
            <person name="Tamas I."/>
            <person name="Houghton K.M."/>
            <person name="Vyssotski M."/>
            <person name="Ryan J.L.J."/>
            <person name="Lagutin K."/>
            <person name="McDonald I.R."/>
            <person name="Stott M.B."/>
        </authorList>
    </citation>
    <scope>NUCLEOTIDE SEQUENCE [LARGE SCALE GENOMIC DNA]</scope>
    <source>
        <strain evidence="5">DSM 23976 / ICMP 18418 / T49</strain>
    </source>
</reference>
<dbReference type="PANTHER" id="PTHR43818:SF11">
    <property type="entry name" value="BCDNA.GH03377"/>
    <property type="match status" value="1"/>
</dbReference>
<keyword evidence="5" id="KW-1185">Reference proteome</keyword>
<dbReference type="Gene3D" id="3.40.50.720">
    <property type="entry name" value="NAD(P)-binding Rossmann-like Domain"/>
    <property type="match status" value="1"/>
</dbReference>
<evidence type="ECO:0000259" key="2">
    <source>
        <dbReference type="Pfam" id="PF01408"/>
    </source>
</evidence>
<dbReference type="Pfam" id="PF22725">
    <property type="entry name" value="GFO_IDH_MocA_C3"/>
    <property type="match status" value="1"/>
</dbReference>
<dbReference type="InterPro" id="IPR000683">
    <property type="entry name" value="Gfo/Idh/MocA-like_OxRdtase_N"/>
</dbReference>
<evidence type="ECO:0000259" key="3">
    <source>
        <dbReference type="Pfam" id="PF22725"/>
    </source>
</evidence>
<sequence length="392" mass="43404">MHTYGVGIVGYGFIGKVHTHAYLSLPLFYDPLPAKLRLVGVCTATEESRKKAQEQAGFLFATGDYQALLERKDIQIINVCAPNDLHYPILRDALKAGKHIYCDKPLALTKEEAEEIAALARTVPTVQQMTFNYRFVPAILRARQLAESGFLGELFSFRAAYLHAGYIDPRRPYTWRMDRARSGGGAIADLGAHIFDLVRFLVGPPLPIGRAGEFQRVSARLQTVITERLDVKSGQMRKVDVDDIALVQAQLVGGAYGSLEASRLATGAQDEIRLELHGSQGALRFNLMDPNWLDVYDATPPEEALGGRRGFQRIECVSRYPKPYAFGVTKNSVGWIQFHIHSLFDFISNVAQHEDGKAPSPLSPTFEDGLAAQKLITACQNSDERGGIWVTI</sequence>
<dbReference type="eggNOG" id="COG0673">
    <property type="taxonomic scope" value="Bacteria"/>
</dbReference>
<dbReference type="GO" id="GO:0016491">
    <property type="term" value="F:oxidoreductase activity"/>
    <property type="evidence" value="ECO:0007669"/>
    <property type="project" value="UniProtKB-KW"/>
</dbReference>
<dbReference type="HOGENOM" id="CLU_023194_17_0_0"/>
<dbReference type="Pfam" id="PF01408">
    <property type="entry name" value="GFO_IDH_MocA"/>
    <property type="match status" value="1"/>
</dbReference>
<dbReference type="KEGG" id="ccz:CCALI_01171"/>
<dbReference type="SUPFAM" id="SSF51735">
    <property type="entry name" value="NAD(P)-binding Rossmann-fold domains"/>
    <property type="match status" value="1"/>
</dbReference>
<dbReference type="InterPro" id="IPR036291">
    <property type="entry name" value="NAD(P)-bd_dom_sf"/>
</dbReference>
<name>S0EUJ1_CHTCT</name>
<dbReference type="RefSeq" id="WP_016482535.1">
    <property type="nucleotide sequence ID" value="NC_021487.1"/>
</dbReference>
<dbReference type="GO" id="GO:0000166">
    <property type="term" value="F:nucleotide binding"/>
    <property type="evidence" value="ECO:0007669"/>
    <property type="project" value="InterPro"/>
</dbReference>
<dbReference type="InParanoid" id="S0EUJ1"/>
<dbReference type="PATRIC" id="fig|1303518.3.peg.1193"/>
<dbReference type="EMBL" id="HF951689">
    <property type="protein sequence ID" value="CCW34990.1"/>
    <property type="molecule type" value="Genomic_DNA"/>
</dbReference>
<evidence type="ECO:0000313" key="4">
    <source>
        <dbReference type="EMBL" id="CCW34990.1"/>
    </source>
</evidence>
<dbReference type="STRING" id="454171.CP488_02926"/>
<dbReference type="AlphaFoldDB" id="S0EUJ1"/>
<feature type="domain" description="Gfo/Idh/MocA-like oxidoreductase N-terminal" evidence="2">
    <location>
        <begin position="6"/>
        <end position="123"/>
    </location>
</feature>
<keyword evidence="1" id="KW-0560">Oxidoreductase</keyword>
<protein>
    <submittedName>
        <fullName evidence="4">Predicted dehydrogenases and related proteins</fullName>
    </submittedName>
</protein>
<dbReference type="SUPFAM" id="SSF55347">
    <property type="entry name" value="Glyceraldehyde-3-phosphate dehydrogenase-like, C-terminal domain"/>
    <property type="match status" value="1"/>
</dbReference>
<dbReference type="InterPro" id="IPR055170">
    <property type="entry name" value="GFO_IDH_MocA-like_dom"/>
</dbReference>
<dbReference type="Gene3D" id="3.30.360.10">
    <property type="entry name" value="Dihydrodipicolinate Reductase, domain 2"/>
    <property type="match status" value="1"/>
</dbReference>
<organism evidence="4 5">
    <name type="scientific">Chthonomonas calidirosea (strain DSM 23976 / ICMP 18418 / T49)</name>
    <dbReference type="NCBI Taxonomy" id="1303518"/>
    <lineage>
        <taxon>Bacteria</taxon>
        <taxon>Bacillati</taxon>
        <taxon>Armatimonadota</taxon>
        <taxon>Chthonomonadia</taxon>
        <taxon>Chthonomonadales</taxon>
        <taxon>Chthonomonadaceae</taxon>
        <taxon>Chthonomonas</taxon>
    </lineage>
</organism>
<feature type="domain" description="GFO/IDH/MocA-like oxidoreductase" evidence="3">
    <location>
        <begin position="140"/>
        <end position="284"/>
    </location>
</feature>
<proteinExistence type="predicted"/>
<evidence type="ECO:0000313" key="5">
    <source>
        <dbReference type="Proteomes" id="UP000014227"/>
    </source>
</evidence>
<gene>
    <name evidence="4" type="ORF">CCALI_01171</name>
</gene>
<dbReference type="OrthoDB" id="9815825at2"/>
<dbReference type="PANTHER" id="PTHR43818">
    <property type="entry name" value="BCDNA.GH03377"/>
    <property type="match status" value="1"/>
</dbReference>
<dbReference type="FunCoup" id="S0EUJ1">
    <property type="interactions" value="19"/>
</dbReference>
<accession>S0EUJ1</accession>
<dbReference type="InterPro" id="IPR050463">
    <property type="entry name" value="Gfo/Idh/MocA_oxidrdct_glycsds"/>
</dbReference>